<evidence type="ECO:0000313" key="1">
    <source>
        <dbReference type="EMBL" id="CAG7786620.1"/>
    </source>
</evidence>
<protein>
    <submittedName>
        <fullName evidence="1">Uncharacterized protein</fullName>
    </submittedName>
</protein>
<comment type="caution">
    <text evidence="1">The sequence shown here is derived from an EMBL/GenBank/DDBJ whole genome shotgun (WGS) entry which is preliminary data.</text>
</comment>
<dbReference type="AlphaFoldDB" id="A0A8J2KHA9"/>
<gene>
    <name evidence="1" type="ORF">AFUS01_LOCUS25181</name>
</gene>
<keyword evidence="2" id="KW-1185">Reference proteome</keyword>
<name>A0A8J2KHA9_9HEXA</name>
<feature type="non-terminal residue" evidence="1">
    <location>
        <position position="53"/>
    </location>
</feature>
<dbReference type="Proteomes" id="UP000708208">
    <property type="component" value="Unassembled WGS sequence"/>
</dbReference>
<proteinExistence type="predicted"/>
<organism evidence="1 2">
    <name type="scientific">Allacma fusca</name>
    <dbReference type="NCBI Taxonomy" id="39272"/>
    <lineage>
        <taxon>Eukaryota</taxon>
        <taxon>Metazoa</taxon>
        <taxon>Ecdysozoa</taxon>
        <taxon>Arthropoda</taxon>
        <taxon>Hexapoda</taxon>
        <taxon>Collembola</taxon>
        <taxon>Symphypleona</taxon>
        <taxon>Sminthuridae</taxon>
        <taxon>Allacma</taxon>
    </lineage>
</organism>
<reference evidence="1" key="1">
    <citation type="submission" date="2021-06" db="EMBL/GenBank/DDBJ databases">
        <authorList>
            <person name="Hodson N. C."/>
            <person name="Mongue J. A."/>
            <person name="Jaron S. K."/>
        </authorList>
    </citation>
    <scope>NUCLEOTIDE SEQUENCE</scope>
</reference>
<dbReference type="EMBL" id="CAJVCH010321605">
    <property type="protein sequence ID" value="CAG7786620.1"/>
    <property type="molecule type" value="Genomic_DNA"/>
</dbReference>
<accession>A0A8J2KHA9</accession>
<evidence type="ECO:0000313" key="2">
    <source>
        <dbReference type="Proteomes" id="UP000708208"/>
    </source>
</evidence>
<sequence>MHCTKLGNYLVILINVWKTPGNLIEFVKSSNFLNAFTNIVKFHLQYIVFDDDH</sequence>